<accession>A0A6B2MMB7</accession>
<organism evidence="1">
    <name type="scientific">Burkholderia cenocepacia</name>
    <dbReference type="NCBI Taxonomy" id="95486"/>
    <lineage>
        <taxon>Bacteria</taxon>
        <taxon>Pseudomonadati</taxon>
        <taxon>Pseudomonadota</taxon>
        <taxon>Betaproteobacteria</taxon>
        <taxon>Burkholderiales</taxon>
        <taxon>Burkholderiaceae</taxon>
        <taxon>Burkholderia</taxon>
        <taxon>Burkholderia cepacia complex</taxon>
    </lineage>
</organism>
<reference evidence="1" key="1">
    <citation type="submission" date="2019-11" db="EMBL/GenBank/DDBJ databases">
        <title>Burkholderia cenocepacia CF.</title>
        <authorList>
            <person name="Vianna E.F."/>
            <person name="Marques E.A."/>
            <person name="Albano R.M."/>
            <person name="Leao R.S."/>
        </authorList>
    </citation>
    <scope>NUCLEOTIDE SEQUENCE</scope>
    <source>
        <strain evidence="1">MS-2140</strain>
    </source>
</reference>
<name>A0A6B2MMB7_9BURK</name>
<comment type="caution">
    <text evidence="1">The sequence shown here is derived from an EMBL/GenBank/DDBJ whole genome shotgun (WGS) entry which is preliminary data.</text>
</comment>
<dbReference type="AlphaFoldDB" id="A0A6B2MMB7"/>
<protein>
    <submittedName>
        <fullName evidence="1">Uncharacterized protein</fullName>
    </submittedName>
</protein>
<evidence type="ECO:0000313" key="1">
    <source>
        <dbReference type="EMBL" id="NDV77068.1"/>
    </source>
</evidence>
<dbReference type="EMBL" id="JAAEAM010000063">
    <property type="protein sequence ID" value="NDV77068.1"/>
    <property type="molecule type" value="Genomic_DNA"/>
</dbReference>
<proteinExistence type="predicted"/>
<sequence>MHESRVDFFVFDIIGWTGGRLDSTPLWRRHRAESSSDLVEDISHAERYLHGRVKWDGCSDWYFDEQDRVMLHGCSRSDLQRLGDVMAACWDWASELCPNFDA</sequence>
<gene>
    <name evidence="1" type="ORF">GFJ35_34215</name>
</gene>